<evidence type="ECO:0008006" key="3">
    <source>
        <dbReference type="Google" id="ProtNLM"/>
    </source>
</evidence>
<proteinExistence type="predicted"/>
<sequence>MPKFYEVFGQSTSSLLSKDLLIDAICPLTNTLCDGGGNRHQTKLSAKDLLDLFPIETKIEGKIPAICSITYEKKNQQWVVCPRRLFAFPKNPNKQVNYDPIISDHEQDLINSLGFASGSKIGIYPEVYLKYSDDESEINYHFDYVVCEVLDNQVTLGELWDVLSISDKQEKSKYRKSLKDNGLIEAGAKDDSKIKIFPNLDKMAIIEVMTASTSGSNKEKGTDIKSAYLKFLSGEPYECPGINKRQVWGRMATQLFAKSAITENWGAKTYWAVQDKLLENICKTTKLELQQQETSSSSINFEAFSYDTEGKLSLSQSVSIDSGIDFSGTGKGIDILLAKTYPNKTVLLSCMLRSQLSNVIEL</sequence>
<name>A0ABX1UF66_9VIBR</name>
<accession>A0ABX1UF66</accession>
<evidence type="ECO:0000313" key="1">
    <source>
        <dbReference type="EMBL" id="NMR71752.1"/>
    </source>
</evidence>
<comment type="caution">
    <text evidence="1">The sequence shown here is derived from an EMBL/GenBank/DDBJ whole genome shotgun (WGS) entry which is preliminary data.</text>
</comment>
<protein>
    <recommendedName>
        <fullName evidence="3">Restriction endonuclease</fullName>
    </recommendedName>
</protein>
<keyword evidence="2" id="KW-1185">Reference proteome</keyword>
<dbReference type="EMBL" id="JABCJR010000049">
    <property type="protein sequence ID" value="NMR71752.1"/>
    <property type="molecule type" value="Genomic_DNA"/>
</dbReference>
<gene>
    <name evidence="1" type="ORF">HJ568_17645</name>
</gene>
<reference evidence="1 2" key="1">
    <citation type="submission" date="2020-04" db="EMBL/GenBank/DDBJ databases">
        <title>WGS-Seq of Vibrio isolated by the O'Toole Lab.</title>
        <authorList>
            <person name="Mckone K.P."/>
            <person name="Whitaker R."/>
            <person name="Sevigney J.L."/>
            <person name="Herring J.B."/>
            <person name="O'Toole G."/>
        </authorList>
    </citation>
    <scope>NUCLEOTIDE SEQUENCE [LARGE SCALE GENOMIC DNA]</scope>
    <source>
        <strain evidence="1 2">BS_02</strain>
    </source>
</reference>
<organism evidence="1 2">
    <name type="scientific">Vibrio breoganii</name>
    <dbReference type="NCBI Taxonomy" id="553239"/>
    <lineage>
        <taxon>Bacteria</taxon>
        <taxon>Pseudomonadati</taxon>
        <taxon>Pseudomonadota</taxon>
        <taxon>Gammaproteobacteria</taxon>
        <taxon>Vibrionales</taxon>
        <taxon>Vibrionaceae</taxon>
        <taxon>Vibrio</taxon>
    </lineage>
</organism>
<dbReference type="RefSeq" id="WP_102455492.1">
    <property type="nucleotide sequence ID" value="NZ_JABBXC010000051.1"/>
</dbReference>
<dbReference type="Proteomes" id="UP000590068">
    <property type="component" value="Unassembled WGS sequence"/>
</dbReference>
<evidence type="ECO:0000313" key="2">
    <source>
        <dbReference type="Proteomes" id="UP000590068"/>
    </source>
</evidence>